<organism evidence="2">
    <name type="scientific">Anthurium amnicola</name>
    <dbReference type="NCBI Taxonomy" id="1678845"/>
    <lineage>
        <taxon>Eukaryota</taxon>
        <taxon>Viridiplantae</taxon>
        <taxon>Streptophyta</taxon>
        <taxon>Embryophyta</taxon>
        <taxon>Tracheophyta</taxon>
        <taxon>Spermatophyta</taxon>
        <taxon>Magnoliopsida</taxon>
        <taxon>Liliopsida</taxon>
        <taxon>Araceae</taxon>
        <taxon>Pothoideae</taxon>
        <taxon>Potheae</taxon>
        <taxon>Anthurium</taxon>
    </lineage>
</organism>
<reference evidence="2" key="1">
    <citation type="submission" date="2015-07" db="EMBL/GenBank/DDBJ databases">
        <title>Transcriptome Assembly of Anthurium amnicola.</title>
        <authorList>
            <person name="Suzuki J."/>
        </authorList>
    </citation>
    <scope>NUCLEOTIDE SEQUENCE</scope>
</reference>
<dbReference type="PANTHER" id="PTHR33133:SF1">
    <property type="entry name" value="EXPRESSED PROTEIN-RELATED"/>
    <property type="match status" value="1"/>
</dbReference>
<name>A0A1D1ZI46_9ARAE</name>
<evidence type="ECO:0000313" key="2">
    <source>
        <dbReference type="EMBL" id="JAT66405.1"/>
    </source>
</evidence>
<feature type="transmembrane region" description="Helical" evidence="1">
    <location>
        <begin position="169"/>
        <end position="192"/>
    </location>
</feature>
<feature type="transmembrane region" description="Helical" evidence="1">
    <location>
        <begin position="103"/>
        <end position="124"/>
    </location>
</feature>
<keyword evidence="1" id="KW-0812">Transmembrane</keyword>
<sequence>MDPPARRPPGGILKGIHREAAGALGILREALRISAAGWRLSLPVTFSVLLPSSLLSLSQQLLFDPSSLPAPGQAGTLRRVAAASGWAAADGNIPVFADAGFLVAYWLLGFFQMTATVFGASAAYRDGHAGPGELLRKVRREWRGAVATQLCVAALRTGYWGLLDLISAAVIPVAAGPTGLLLTAVGGALYLLGDLLYYYLDVAWESSWAAAAADGCGGFRALGLAGEMTEGRRRVQGMVIALLYAGAADAASSLFELVLGLAMAGATHVALAVVFRGLLELMYMYKLTAVTVFYYKCRGSRWVEGAHYSRLPTAPP</sequence>
<gene>
    <name evidence="2" type="primary">42</name>
    <name evidence="2" type="ORF">g.40126</name>
</gene>
<evidence type="ECO:0000256" key="1">
    <source>
        <dbReference type="SAM" id="Phobius"/>
    </source>
</evidence>
<dbReference type="EMBL" id="GDJX01001531">
    <property type="protein sequence ID" value="JAT66405.1"/>
    <property type="molecule type" value="Transcribed_RNA"/>
</dbReference>
<keyword evidence="1" id="KW-0472">Membrane</keyword>
<keyword evidence="1" id="KW-1133">Transmembrane helix</keyword>
<feature type="transmembrane region" description="Helical" evidence="1">
    <location>
        <begin position="261"/>
        <end position="279"/>
    </location>
</feature>
<protein>
    <submittedName>
        <fullName evidence="2">Protein gp42</fullName>
    </submittedName>
</protein>
<feature type="transmembrane region" description="Helical" evidence="1">
    <location>
        <begin position="145"/>
        <end position="163"/>
    </location>
</feature>
<dbReference type="PANTHER" id="PTHR33133">
    <property type="entry name" value="OS08G0107100 PROTEIN-RELATED"/>
    <property type="match status" value="1"/>
</dbReference>
<accession>A0A1D1ZI46</accession>
<dbReference type="AlphaFoldDB" id="A0A1D1ZI46"/>
<proteinExistence type="predicted"/>